<keyword evidence="6 14" id="KW-0812">Transmembrane</keyword>
<evidence type="ECO:0000256" key="5">
    <source>
        <dbReference type="ARBA" id="ARBA00022475"/>
    </source>
</evidence>
<comment type="catalytic activity">
    <reaction evidence="12">
        <text>2 a Fe(II)-siderophore + NADP(+) + H(+) = 2 a Fe(III)-siderophore + NADPH</text>
        <dbReference type="Rhea" id="RHEA:28795"/>
        <dbReference type="Rhea" id="RHEA-COMP:11342"/>
        <dbReference type="Rhea" id="RHEA-COMP:11344"/>
        <dbReference type="ChEBI" id="CHEBI:15378"/>
        <dbReference type="ChEBI" id="CHEBI:29033"/>
        <dbReference type="ChEBI" id="CHEBI:29034"/>
        <dbReference type="ChEBI" id="CHEBI:57783"/>
        <dbReference type="ChEBI" id="CHEBI:58349"/>
        <dbReference type="EC" id="1.16.1.9"/>
    </reaction>
</comment>
<keyword evidence="8 14" id="KW-1133">Transmembrane helix</keyword>
<evidence type="ECO:0000259" key="15">
    <source>
        <dbReference type="PROSITE" id="PS51384"/>
    </source>
</evidence>
<evidence type="ECO:0000256" key="8">
    <source>
        <dbReference type="ARBA" id="ARBA00022989"/>
    </source>
</evidence>
<feature type="transmembrane region" description="Helical" evidence="14">
    <location>
        <begin position="55"/>
        <end position="73"/>
    </location>
</feature>
<evidence type="ECO:0000256" key="10">
    <source>
        <dbReference type="ARBA" id="ARBA00023065"/>
    </source>
</evidence>
<keyword evidence="7" id="KW-0249">Electron transport</keyword>
<comment type="subcellular location">
    <subcellularLocation>
        <location evidence="1">Cell membrane</location>
        <topology evidence="1">Multi-pass membrane protein</topology>
    </subcellularLocation>
</comment>
<dbReference type="PANTHER" id="PTHR32361">
    <property type="entry name" value="FERRIC/CUPRIC REDUCTASE TRANSMEMBRANE COMPONENT"/>
    <property type="match status" value="1"/>
</dbReference>
<dbReference type="SFLD" id="SFLDG01168">
    <property type="entry name" value="Ferric_reductase_subgroup_(FRE"/>
    <property type="match status" value="1"/>
</dbReference>
<dbReference type="Gene3D" id="2.40.30.10">
    <property type="entry name" value="Translation factors"/>
    <property type="match status" value="1"/>
</dbReference>
<reference evidence="16 17" key="1">
    <citation type="journal article" date="2024" name="J Genomics">
        <title>Draft genome sequencing and assembly of Favolaschia claudopus CIRM-BRFM 2984 isolated from oak limbs.</title>
        <authorList>
            <person name="Navarro D."/>
            <person name="Drula E."/>
            <person name="Chaduli D."/>
            <person name="Cazenave R."/>
            <person name="Ahrendt S."/>
            <person name="Wang J."/>
            <person name="Lipzen A."/>
            <person name="Daum C."/>
            <person name="Barry K."/>
            <person name="Grigoriev I.V."/>
            <person name="Favel A."/>
            <person name="Rosso M.N."/>
            <person name="Martin F."/>
        </authorList>
    </citation>
    <scope>NUCLEOTIDE SEQUENCE [LARGE SCALE GENOMIC DNA]</scope>
    <source>
        <strain evidence="16 17">CIRM-BRFM 2984</strain>
    </source>
</reference>
<proteinExistence type="inferred from homology"/>
<feature type="region of interest" description="Disordered" evidence="13">
    <location>
        <begin position="517"/>
        <end position="538"/>
    </location>
</feature>
<organism evidence="16 17">
    <name type="scientific">Favolaschia claudopus</name>
    <dbReference type="NCBI Taxonomy" id="2862362"/>
    <lineage>
        <taxon>Eukaryota</taxon>
        <taxon>Fungi</taxon>
        <taxon>Dikarya</taxon>
        <taxon>Basidiomycota</taxon>
        <taxon>Agaricomycotina</taxon>
        <taxon>Agaricomycetes</taxon>
        <taxon>Agaricomycetidae</taxon>
        <taxon>Agaricales</taxon>
        <taxon>Marasmiineae</taxon>
        <taxon>Mycenaceae</taxon>
        <taxon>Favolaschia</taxon>
    </lineage>
</organism>
<name>A0AAW0CZM1_9AGAR</name>
<feature type="transmembrane region" description="Helical" evidence="14">
    <location>
        <begin position="448"/>
        <end position="465"/>
    </location>
</feature>
<dbReference type="InterPro" id="IPR013121">
    <property type="entry name" value="Fe_red_NAD-bd_6"/>
</dbReference>
<evidence type="ECO:0000256" key="1">
    <source>
        <dbReference type="ARBA" id="ARBA00004651"/>
    </source>
</evidence>
<keyword evidence="9" id="KW-0560">Oxidoreductase</keyword>
<protein>
    <recommendedName>
        <fullName evidence="3">ferric-chelate reductase (NADPH)</fullName>
        <ecNumber evidence="3">1.16.1.9</ecNumber>
    </recommendedName>
</protein>
<feature type="transmembrane region" description="Helical" evidence="14">
    <location>
        <begin position="252"/>
        <end position="274"/>
    </location>
</feature>
<evidence type="ECO:0000256" key="7">
    <source>
        <dbReference type="ARBA" id="ARBA00022982"/>
    </source>
</evidence>
<dbReference type="InterPro" id="IPR017927">
    <property type="entry name" value="FAD-bd_FR_type"/>
</dbReference>
<evidence type="ECO:0000256" key="3">
    <source>
        <dbReference type="ARBA" id="ARBA00012668"/>
    </source>
</evidence>
<dbReference type="Gene3D" id="3.40.50.80">
    <property type="entry name" value="Nucleotide-binding domain of ferredoxin-NADP reductase (FNR) module"/>
    <property type="match status" value="1"/>
</dbReference>
<keyword evidence="17" id="KW-1185">Reference proteome</keyword>
<feature type="compositionally biased region" description="Basic and acidic residues" evidence="13">
    <location>
        <begin position="519"/>
        <end position="531"/>
    </location>
</feature>
<feature type="transmembrane region" description="Helical" evidence="14">
    <location>
        <begin position="181"/>
        <end position="201"/>
    </location>
</feature>
<dbReference type="CDD" id="cd06186">
    <property type="entry name" value="NOX_Duox_like_FAD_NADP"/>
    <property type="match status" value="1"/>
</dbReference>
<feature type="transmembrane region" description="Helical" evidence="14">
    <location>
        <begin position="213"/>
        <end position="232"/>
    </location>
</feature>
<evidence type="ECO:0000256" key="13">
    <source>
        <dbReference type="SAM" id="MobiDB-lite"/>
    </source>
</evidence>
<dbReference type="PROSITE" id="PS51384">
    <property type="entry name" value="FAD_FR"/>
    <property type="match status" value="1"/>
</dbReference>
<comment type="similarity">
    <text evidence="2">Belongs to the ferric reductase (FRE) family.</text>
</comment>
<evidence type="ECO:0000256" key="2">
    <source>
        <dbReference type="ARBA" id="ARBA00006278"/>
    </source>
</evidence>
<feature type="transmembrane region" description="Helical" evidence="14">
    <location>
        <begin position="310"/>
        <end position="327"/>
    </location>
</feature>
<dbReference type="InterPro" id="IPR051410">
    <property type="entry name" value="Ferric/Cupric_Reductase"/>
</dbReference>
<evidence type="ECO:0000256" key="6">
    <source>
        <dbReference type="ARBA" id="ARBA00022692"/>
    </source>
</evidence>
<feature type="domain" description="FAD-binding FR-type" evidence="15">
    <location>
        <begin position="324"/>
        <end position="439"/>
    </location>
</feature>
<dbReference type="GO" id="GO:0006826">
    <property type="term" value="P:iron ion transport"/>
    <property type="evidence" value="ECO:0007669"/>
    <property type="project" value="TreeGrafter"/>
</dbReference>
<keyword evidence="10" id="KW-0406">Ion transport</keyword>
<dbReference type="GO" id="GO:0015677">
    <property type="term" value="P:copper ion import"/>
    <property type="evidence" value="ECO:0007669"/>
    <property type="project" value="TreeGrafter"/>
</dbReference>
<dbReference type="InterPro" id="IPR039261">
    <property type="entry name" value="FNR_nucleotide-bd"/>
</dbReference>
<gene>
    <name evidence="16" type="ORF">R3P38DRAFT_3432513</name>
</gene>
<dbReference type="InterPro" id="IPR017938">
    <property type="entry name" value="Riboflavin_synthase-like_b-brl"/>
</dbReference>
<dbReference type="AlphaFoldDB" id="A0AAW0CZM1"/>
<comment type="caution">
    <text evidence="16">The sequence shown here is derived from an EMBL/GenBank/DDBJ whole genome shotgun (WGS) entry which is preliminary data.</text>
</comment>
<dbReference type="InterPro" id="IPR013130">
    <property type="entry name" value="Fe3_Rdtase_TM_dom"/>
</dbReference>
<dbReference type="GO" id="GO:0052851">
    <property type="term" value="F:ferric-chelate reductase (NADPH) activity"/>
    <property type="evidence" value="ECO:0007669"/>
    <property type="project" value="UniProtKB-EC"/>
</dbReference>
<evidence type="ECO:0000313" key="16">
    <source>
        <dbReference type="EMBL" id="KAK7044670.1"/>
    </source>
</evidence>
<dbReference type="GO" id="GO:0006879">
    <property type="term" value="P:intracellular iron ion homeostasis"/>
    <property type="evidence" value="ECO:0007669"/>
    <property type="project" value="TreeGrafter"/>
</dbReference>
<dbReference type="InterPro" id="IPR013112">
    <property type="entry name" value="FAD-bd_8"/>
</dbReference>
<dbReference type="GO" id="GO:0005886">
    <property type="term" value="C:plasma membrane"/>
    <property type="evidence" value="ECO:0007669"/>
    <property type="project" value="UniProtKB-SubCell"/>
</dbReference>
<evidence type="ECO:0000256" key="12">
    <source>
        <dbReference type="ARBA" id="ARBA00048483"/>
    </source>
</evidence>
<evidence type="ECO:0000256" key="4">
    <source>
        <dbReference type="ARBA" id="ARBA00022448"/>
    </source>
</evidence>
<dbReference type="Pfam" id="PF08022">
    <property type="entry name" value="FAD_binding_8"/>
    <property type="match status" value="1"/>
</dbReference>
<dbReference type="Pfam" id="PF01794">
    <property type="entry name" value="Ferric_reduct"/>
    <property type="match status" value="1"/>
</dbReference>
<keyword evidence="11 14" id="KW-0472">Membrane</keyword>
<keyword evidence="4" id="KW-0813">Transport</keyword>
<dbReference type="Proteomes" id="UP001362999">
    <property type="component" value="Unassembled WGS sequence"/>
</dbReference>
<evidence type="ECO:0000256" key="11">
    <source>
        <dbReference type="ARBA" id="ARBA00023136"/>
    </source>
</evidence>
<dbReference type="EMBL" id="JAWWNJ010000011">
    <property type="protein sequence ID" value="KAK7044670.1"/>
    <property type="molecule type" value="Genomic_DNA"/>
</dbReference>
<evidence type="ECO:0000256" key="9">
    <source>
        <dbReference type="ARBA" id="ARBA00023002"/>
    </source>
</evidence>
<sequence>MDMSEMTWNREWLDHPITWQTAHEREGYDYSQITPEQGRLIQSRFHNWYTADWDFALTTVYFFCAAIGVAALFRWGSWALHRRSAVPRTRASAFDRLVAILSYTTSRVWRLKVFGYYYTPPLAAIIAVGAMFIWVMGTNLLASYRQGLTVDGVALMLGPKPFYWPDPAMGDSPPIATRTGWISIGIMPFMIAFASKTNYVALLTRTSHERLQVFHRWSALLMYITSLVHTFPFIVRDINEGMMEMSWATDRFIWTGVAALVPQTWLLAMSWGFIRNRYYEFFKKMHFIAASIFMAALFVHVDFFLTSWHYFWATLALYGTVWVYRVVRATLTPGTAIVSVLEDRTLHVRIAVPNSFRWVAGQHVFVRFLFGPLHWASSHPFTIANVPAVGEQNGGKLQQIELVLRARYGITKALEKAASKGKTCISVFVDGPYGHVGLASDLRRFDRVLFLAGGSGASFTIPLLIDLERNRSSRPADVTTRFVVAVREGGAFTWLERQMKPLTDLETIGVAQNTHVTRQKVEEIDPEKGDSNSDDNFGSLHNGRPNICELVRELCNEPGRVAVVACGPDEFAHDVRSAVAAEQLSLALGRGVASEVFLHVENYSW</sequence>
<evidence type="ECO:0000313" key="17">
    <source>
        <dbReference type="Proteomes" id="UP001362999"/>
    </source>
</evidence>
<feature type="transmembrane region" description="Helical" evidence="14">
    <location>
        <begin position="286"/>
        <end position="304"/>
    </location>
</feature>
<keyword evidence="5" id="KW-1003">Cell membrane</keyword>
<dbReference type="SUPFAM" id="SSF63380">
    <property type="entry name" value="Riboflavin synthase domain-like"/>
    <property type="match status" value="1"/>
</dbReference>
<dbReference type="Pfam" id="PF08030">
    <property type="entry name" value="NAD_binding_6"/>
    <property type="match status" value="1"/>
</dbReference>
<dbReference type="PANTHER" id="PTHR32361:SF23">
    <property type="entry name" value="FERRIC-CHELATE REDUCTASE"/>
    <property type="match status" value="1"/>
</dbReference>
<accession>A0AAW0CZM1</accession>
<dbReference type="SFLD" id="SFLDS00052">
    <property type="entry name" value="Ferric_Reductase_Domain"/>
    <property type="match status" value="1"/>
</dbReference>
<dbReference type="EC" id="1.16.1.9" evidence="3"/>
<feature type="transmembrane region" description="Helical" evidence="14">
    <location>
        <begin position="116"/>
        <end position="136"/>
    </location>
</feature>
<dbReference type="SUPFAM" id="SSF52343">
    <property type="entry name" value="Ferredoxin reductase-like, C-terminal NADP-linked domain"/>
    <property type="match status" value="1"/>
</dbReference>
<evidence type="ECO:0000256" key="14">
    <source>
        <dbReference type="SAM" id="Phobius"/>
    </source>
</evidence>